<evidence type="ECO:0000256" key="7">
    <source>
        <dbReference type="ARBA" id="ARBA00023242"/>
    </source>
</evidence>
<dbReference type="InterPro" id="IPR011598">
    <property type="entry name" value="bHLH_dom"/>
</dbReference>
<dbReference type="Gene3D" id="4.10.280.10">
    <property type="entry name" value="Helix-loop-helix DNA-binding domain"/>
    <property type="match status" value="1"/>
</dbReference>
<dbReference type="PANTHER" id="PTHR19290:SF163">
    <property type="entry name" value="BASIC HELIX-LOOP-HELIX NEURAL TRANSCRIPTION FACTOR TAP"/>
    <property type="match status" value="1"/>
</dbReference>
<feature type="region of interest" description="Disordered" evidence="8">
    <location>
        <begin position="40"/>
        <end position="109"/>
    </location>
</feature>
<evidence type="ECO:0000259" key="9">
    <source>
        <dbReference type="PROSITE" id="PS50888"/>
    </source>
</evidence>
<dbReference type="InterPro" id="IPR050359">
    <property type="entry name" value="bHLH_transcription_factors"/>
</dbReference>
<dbReference type="GO" id="GO:0061564">
    <property type="term" value="P:axon development"/>
    <property type="evidence" value="ECO:0007669"/>
    <property type="project" value="TreeGrafter"/>
</dbReference>
<evidence type="ECO:0000256" key="2">
    <source>
        <dbReference type="ARBA" id="ARBA00022782"/>
    </source>
</evidence>
<keyword evidence="7" id="KW-0539">Nucleus</keyword>
<feature type="domain" description="BHLH" evidence="9">
    <location>
        <begin position="116"/>
        <end position="168"/>
    </location>
</feature>
<dbReference type="CDD" id="cd11428">
    <property type="entry name" value="bHLH_TS_NGN"/>
    <property type="match status" value="1"/>
</dbReference>
<dbReference type="GO" id="GO:0070888">
    <property type="term" value="F:E-box binding"/>
    <property type="evidence" value="ECO:0007669"/>
    <property type="project" value="TreeGrafter"/>
</dbReference>
<evidence type="ECO:0000256" key="8">
    <source>
        <dbReference type="SAM" id="MobiDB-lite"/>
    </source>
</evidence>
<evidence type="ECO:0000256" key="4">
    <source>
        <dbReference type="ARBA" id="ARBA00023015"/>
    </source>
</evidence>
<name>A0A914AA12_PATMI</name>
<feature type="compositionally biased region" description="Gly residues" evidence="8">
    <location>
        <begin position="78"/>
        <end position="89"/>
    </location>
</feature>
<evidence type="ECO:0000256" key="1">
    <source>
        <dbReference type="ARBA" id="ARBA00022473"/>
    </source>
</evidence>
<dbReference type="AlphaFoldDB" id="A0A914AA12"/>
<sequence>MLYSGGFACQDMQTMSSVNLSEFFPAQRGLPVQTEAIGMDGAIVPEAPTPVKTERTRQRHRKRQAGGQSTRQSKEKTGGAGSGTGGASGAGTKRKRYTRSRCRNRSPSCVQRIRRHRRMKANDRERNRMHMLNHALDGLREVLPKFPDDTKLTKIETLRFAHNYIWALSEMLKMVDTTGEATPASAAGATVMGAAATPPATPESQASLSASCDAIYHQHPSPITHRQPPLIPTGATLMPSHPSVSDFSMPSFGQSGHHWHCSLSDSTSMTSDSSSCCMTPDNTPPATQYADTFLFTI</sequence>
<dbReference type="GO" id="GO:0005634">
    <property type="term" value="C:nucleus"/>
    <property type="evidence" value="ECO:0007669"/>
    <property type="project" value="TreeGrafter"/>
</dbReference>
<keyword evidence="1" id="KW-0217">Developmental protein</keyword>
<keyword evidence="6" id="KW-0804">Transcription</keyword>
<dbReference type="PANTHER" id="PTHR19290">
    <property type="entry name" value="BASIC HELIX-LOOP-HELIX PROTEIN NEUROGENIN-RELATED"/>
    <property type="match status" value="1"/>
</dbReference>
<proteinExistence type="predicted"/>
<dbReference type="SUPFAM" id="SSF47459">
    <property type="entry name" value="HLH, helix-loop-helix DNA-binding domain"/>
    <property type="match status" value="1"/>
</dbReference>
<reference evidence="10" key="1">
    <citation type="submission" date="2022-11" db="UniProtKB">
        <authorList>
            <consortium name="EnsemblMetazoa"/>
        </authorList>
    </citation>
    <scope>IDENTIFICATION</scope>
</reference>
<evidence type="ECO:0000256" key="5">
    <source>
        <dbReference type="ARBA" id="ARBA00023125"/>
    </source>
</evidence>
<evidence type="ECO:0000256" key="6">
    <source>
        <dbReference type="ARBA" id="ARBA00023163"/>
    </source>
</evidence>
<dbReference type="RefSeq" id="XP_038060603.1">
    <property type="nucleotide sequence ID" value="XM_038204675.1"/>
</dbReference>
<keyword evidence="11" id="KW-1185">Reference proteome</keyword>
<evidence type="ECO:0000256" key="3">
    <source>
        <dbReference type="ARBA" id="ARBA00022902"/>
    </source>
</evidence>
<keyword evidence="4" id="KW-0805">Transcription regulation</keyword>
<keyword evidence="2" id="KW-0221">Differentiation</keyword>
<dbReference type="EnsemblMetazoa" id="XM_038204675.1">
    <property type="protein sequence ID" value="XP_038060603.1"/>
    <property type="gene ID" value="LOC119731489"/>
</dbReference>
<feature type="compositionally biased region" description="Basic residues" evidence="8">
    <location>
        <begin position="92"/>
        <end position="104"/>
    </location>
</feature>
<dbReference type="GO" id="GO:0045944">
    <property type="term" value="P:positive regulation of transcription by RNA polymerase II"/>
    <property type="evidence" value="ECO:0007669"/>
    <property type="project" value="TreeGrafter"/>
</dbReference>
<protein>
    <recommendedName>
        <fullName evidence="9">BHLH domain-containing protein</fullName>
    </recommendedName>
</protein>
<organism evidence="10 11">
    <name type="scientific">Patiria miniata</name>
    <name type="common">Bat star</name>
    <name type="synonym">Asterina miniata</name>
    <dbReference type="NCBI Taxonomy" id="46514"/>
    <lineage>
        <taxon>Eukaryota</taxon>
        <taxon>Metazoa</taxon>
        <taxon>Echinodermata</taxon>
        <taxon>Eleutherozoa</taxon>
        <taxon>Asterozoa</taxon>
        <taxon>Asteroidea</taxon>
        <taxon>Valvatacea</taxon>
        <taxon>Valvatida</taxon>
        <taxon>Asterinidae</taxon>
        <taxon>Patiria</taxon>
    </lineage>
</organism>
<dbReference type="Pfam" id="PF00010">
    <property type="entry name" value="HLH"/>
    <property type="match status" value="1"/>
</dbReference>
<dbReference type="OMA" id="SCVQRIR"/>
<dbReference type="OrthoDB" id="5969565at2759"/>
<dbReference type="GO" id="GO:0007423">
    <property type="term" value="P:sensory organ development"/>
    <property type="evidence" value="ECO:0007669"/>
    <property type="project" value="TreeGrafter"/>
</dbReference>
<accession>A0A914AA12</accession>
<keyword evidence="5" id="KW-0238">DNA-binding</keyword>
<dbReference type="InterPro" id="IPR036638">
    <property type="entry name" value="HLH_DNA-bd_sf"/>
</dbReference>
<dbReference type="FunFam" id="4.10.280.10:FF:000006">
    <property type="entry name" value="Neurogenic differentiation factor"/>
    <property type="match status" value="1"/>
</dbReference>
<dbReference type="PROSITE" id="PS50888">
    <property type="entry name" value="BHLH"/>
    <property type="match status" value="1"/>
</dbReference>
<dbReference type="GO" id="GO:0046983">
    <property type="term" value="F:protein dimerization activity"/>
    <property type="evidence" value="ECO:0007669"/>
    <property type="project" value="InterPro"/>
</dbReference>
<dbReference type="GO" id="GO:0000981">
    <property type="term" value="F:DNA-binding transcription factor activity, RNA polymerase II-specific"/>
    <property type="evidence" value="ECO:0007669"/>
    <property type="project" value="TreeGrafter"/>
</dbReference>
<evidence type="ECO:0000313" key="11">
    <source>
        <dbReference type="Proteomes" id="UP000887568"/>
    </source>
</evidence>
<dbReference type="Proteomes" id="UP000887568">
    <property type="component" value="Unplaced"/>
</dbReference>
<dbReference type="GeneID" id="119731489"/>
<evidence type="ECO:0000313" key="10">
    <source>
        <dbReference type="EnsemblMetazoa" id="XP_038060603.1"/>
    </source>
</evidence>
<dbReference type="SMART" id="SM00353">
    <property type="entry name" value="HLH"/>
    <property type="match status" value="1"/>
</dbReference>
<keyword evidence="3" id="KW-0524">Neurogenesis</keyword>